<feature type="transmembrane region" description="Helical" evidence="7">
    <location>
        <begin position="172"/>
        <end position="194"/>
    </location>
</feature>
<comment type="subcellular location">
    <subcellularLocation>
        <location evidence="1">Membrane</location>
        <topology evidence="1">Multi-pass membrane protein</topology>
    </subcellularLocation>
</comment>
<feature type="transmembrane region" description="Helical" evidence="7">
    <location>
        <begin position="29"/>
        <end position="49"/>
    </location>
</feature>
<feature type="transmembrane region" description="Helical" evidence="7">
    <location>
        <begin position="61"/>
        <end position="84"/>
    </location>
</feature>
<dbReference type="PANTHER" id="PTHR43652">
    <property type="entry name" value="BASIC AMINO ACID ANTIPORTER YFCC-RELATED"/>
    <property type="match status" value="1"/>
</dbReference>
<dbReference type="Pfam" id="PF03600">
    <property type="entry name" value="CitMHS"/>
    <property type="match status" value="1"/>
</dbReference>
<dbReference type="InterPro" id="IPR036721">
    <property type="entry name" value="RCK_C_sf"/>
</dbReference>
<dbReference type="Gene3D" id="3.30.70.1450">
    <property type="entry name" value="Regulator of K+ conductance, C-terminal domain"/>
    <property type="match status" value="2"/>
</dbReference>
<dbReference type="Pfam" id="PF02080">
    <property type="entry name" value="TrkA_C"/>
    <property type="match status" value="2"/>
</dbReference>
<dbReference type="InterPro" id="IPR004680">
    <property type="entry name" value="Cit_transptr-like_dom"/>
</dbReference>
<evidence type="ECO:0000256" key="3">
    <source>
        <dbReference type="ARBA" id="ARBA00022692"/>
    </source>
</evidence>
<evidence type="ECO:0000256" key="7">
    <source>
        <dbReference type="SAM" id="Phobius"/>
    </source>
</evidence>
<dbReference type="PROSITE" id="PS01271">
    <property type="entry name" value="NA_SULFATE"/>
    <property type="match status" value="1"/>
</dbReference>
<dbReference type="OrthoDB" id="9809303at2"/>
<accession>A0A1Y6DAI3</accession>
<keyword evidence="10" id="KW-1185">Reference proteome</keyword>
<dbReference type="EMBL" id="FXAM01000001">
    <property type="protein sequence ID" value="SMF97184.1"/>
    <property type="molecule type" value="Genomic_DNA"/>
</dbReference>
<feature type="transmembrane region" description="Helical" evidence="7">
    <location>
        <begin position="475"/>
        <end position="494"/>
    </location>
</feature>
<dbReference type="SUPFAM" id="SSF116726">
    <property type="entry name" value="TrkA C-terminal domain-like"/>
    <property type="match status" value="2"/>
</dbReference>
<dbReference type="RefSeq" id="WP_085215997.1">
    <property type="nucleotide sequence ID" value="NZ_FXAM01000001.1"/>
</dbReference>
<keyword evidence="6 7" id="KW-0472">Membrane</keyword>
<dbReference type="AlphaFoldDB" id="A0A1Y6DAI3"/>
<dbReference type="GO" id="GO:0006813">
    <property type="term" value="P:potassium ion transport"/>
    <property type="evidence" value="ECO:0007669"/>
    <property type="project" value="InterPro"/>
</dbReference>
<evidence type="ECO:0000313" key="10">
    <source>
        <dbReference type="Proteomes" id="UP000192923"/>
    </source>
</evidence>
<feature type="transmembrane region" description="Helical" evidence="7">
    <location>
        <begin position="136"/>
        <end position="160"/>
    </location>
</feature>
<keyword evidence="4" id="KW-0677">Repeat</keyword>
<dbReference type="FunFam" id="3.30.70.1450:FF:000009">
    <property type="entry name" value="SLC13 family permease"/>
    <property type="match status" value="1"/>
</dbReference>
<dbReference type="InterPro" id="IPR006037">
    <property type="entry name" value="RCK_C"/>
</dbReference>
<evidence type="ECO:0000256" key="4">
    <source>
        <dbReference type="ARBA" id="ARBA00022737"/>
    </source>
</evidence>
<feature type="transmembrane region" description="Helical" evidence="7">
    <location>
        <begin position="400"/>
        <end position="417"/>
    </location>
</feature>
<feature type="domain" description="RCK C-terminal" evidence="8">
    <location>
        <begin position="294"/>
        <end position="381"/>
    </location>
</feature>
<keyword evidence="5 7" id="KW-1133">Transmembrane helix</keyword>
<dbReference type="Proteomes" id="UP000192923">
    <property type="component" value="Unassembled WGS sequence"/>
</dbReference>
<keyword evidence="2" id="KW-0813">Transport</keyword>
<feature type="transmembrane region" description="Helical" evidence="7">
    <location>
        <begin position="525"/>
        <end position="543"/>
    </location>
</feature>
<feature type="transmembrane region" description="Helical" evidence="7">
    <location>
        <begin position="104"/>
        <end position="124"/>
    </location>
</feature>
<feature type="transmembrane region" description="Helical" evidence="7">
    <location>
        <begin position="564"/>
        <end position="587"/>
    </location>
</feature>
<sequence>MGTQAWIAVGVVSGCLVFLLSTAAAPELILMGGVVALLMFGVLTPEQALGGFANEGMITVALMYVVVAGIRETGGVDLLVQYVLGRPKTLRGALLRLTVPVATVSAFMNNTPLVAIFLPAVLTWAKRLQVSPSKLLIPLSYAAVFGGTITLIGTSTNLIVNGLLVSGNKGHLGLFDIAWVGIPCSVLGILYIWLLAPRCLPERKPASAVFENPKEYTVEMAVEDNGPLVGKTIEEAGLRHLQGLYLVEIGRGEEVLAAVGPYERLQAGDRLVFAGVGDSVVELQRIKGLRPSMDHAFTLEDRTHRERVLVEAVISPHCALIGKTLKEGRFRMAYGSSVIAIARNGQRLEGKLGQIRLEASDTLLLDARPPFLERHRNSNDFLLISQVSDYIPVRHERATLAWLILTAVVASASLEWLSMLKAAMLGASAMLLTGCCSVSEARKSLDGQVLLAIAASFGLGKALELSGAASGVAHGFLALVGGEPWLALALFYFLTVVLTELLSNNSVAVLMFPLALAIADKLGVSFWPFVVAVMVAASMGFSTPIGYQTNLMVYGPGGYQFRDFVLFGVPLNLLMGIVALIVIPWMWPFHP</sequence>
<evidence type="ECO:0000256" key="5">
    <source>
        <dbReference type="ARBA" id="ARBA00022989"/>
    </source>
</evidence>
<name>A0A1Y6DAI3_9GAMM</name>
<keyword evidence="3 7" id="KW-0812">Transmembrane</keyword>
<dbReference type="GO" id="GO:0005886">
    <property type="term" value="C:plasma membrane"/>
    <property type="evidence" value="ECO:0007669"/>
    <property type="project" value="TreeGrafter"/>
</dbReference>
<gene>
    <name evidence="9" type="ORF">SAMN02949497_4603</name>
</gene>
<dbReference type="STRING" id="1760988.SAMN02949497_4603"/>
<evidence type="ECO:0000256" key="2">
    <source>
        <dbReference type="ARBA" id="ARBA00022448"/>
    </source>
</evidence>
<protein>
    <submittedName>
        <fullName evidence="9">Di-and tricarboxylate transporter</fullName>
    </submittedName>
</protein>
<dbReference type="PROSITE" id="PS51202">
    <property type="entry name" value="RCK_C"/>
    <property type="match status" value="2"/>
</dbReference>
<feature type="transmembrane region" description="Helical" evidence="7">
    <location>
        <begin position="5"/>
        <end position="23"/>
    </location>
</feature>
<evidence type="ECO:0000256" key="6">
    <source>
        <dbReference type="ARBA" id="ARBA00023136"/>
    </source>
</evidence>
<proteinExistence type="predicted"/>
<evidence type="ECO:0000259" key="8">
    <source>
        <dbReference type="PROSITE" id="PS51202"/>
    </source>
</evidence>
<feature type="domain" description="RCK C-terminal" evidence="8">
    <location>
        <begin position="205"/>
        <end position="289"/>
    </location>
</feature>
<dbReference type="InterPro" id="IPR031312">
    <property type="entry name" value="Na/sul_symport_CS"/>
</dbReference>
<organism evidence="9 10">
    <name type="scientific">Methylomagnum ishizawai</name>
    <dbReference type="NCBI Taxonomy" id="1760988"/>
    <lineage>
        <taxon>Bacteria</taxon>
        <taxon>Pseudomonadati</taxon>
        <taxon>Pseudomonadota</taxon>
        <taxon>Gammaproteobacteria</taxon>
        <taxon>Methylococcales</taxon>
        <taxon>Methylococcaceae</taxon>
        <taxon>Methylomagnum</taxon>
    </lineage>
</organism>
<dbReference type="InterPro" id="IPR051679">
    <property type="entry name" value="DASS-Related_Transporters"/>
</dbReference>
<evidence type="ECO:0000256" key="1">
    <source>
        <dbReference type="ARBA" id="ARBA00004141"/>
    </source>
</evidence>
<dbReference type="PANTHER" id="PTHR43652:SF2">
    <property type="entry name" value="BASIC AMINO ACID ANTIPORTER YFCC-RELATED"/>
    <property type="match status" value="1"/>
</dbReference>
<feature type="transmembrane region" description="Helical" evidence="7">
    <location>
        <begin position="501"/>
        <end position="519"/>
    </location>
</feature>
<evidence type="ECO:0000313" key="9">
    <source>
        <dbReference type="EMBL" id="SMF97184.1"/>
    </source>
</evidence>
<dbReference type="GO" id="GO:0008324">
    <property type="term" value="F:monoatomic cation transmembrane transporter activity"/>
    <property type="evidence" value="ECO:0007669"/>
    <property type="project" value="InterPro"/>
</dbReference>
<reference evidence="9 10" key="1">
    <citation type="submission" date="2016-12" db="EMBL/GenBank/DDBJ databases">
        <authorList>
            <person name="Song W.-J."/>
            <person name="Kurnit D.M."/>
        </authorList>
    </citation>
    <scope>NUCLEOTIDE SEQUENCE [LARGE SCALE GENOMIC DNA]</scope>
    <source>
        <strain evidence="9 10">175</strain>
    </source>
</reference>